<organism evidence="1 2">
    <name type="scientific">Chlamydia suis</name>
    <dbReference type="NCBI Taxonomy" id="83559"/>
    <lineage>
        <taxon>Bacteria</taxon>
        <taxon>Pseudomonadati</taxon>
        <taxon>Chlamydiota</taxon>
        <taxon>Chlamydiia</taxon>
        <taxon>Chlamydiales</taxon>
        <taxon>Chlamydiaceae</taxon>
        <taxon>Chlamydia/Chlamydophila group</taxon>
        <taxon>Chlamydia</taxon>
    </lineage>
</organism>
<dbReference type="EMBL" id="CP035278">
    <property type="protein sequence ID" value="QHP83355.1"/>
    <property type="molecule type" value="Genomic_DNA"/>
</dbReference>
<sequence length="37" mass="4512">MHKDLFSFFGTLLSHHQNSKESCSFLLCEEWRFLFVF</sequence>
<name>A0ABX6IQF8_9CHLA</name>
<evidence type="ECO:0000313" key="1">
    <source>
        <dbReference type="EMBL" id="QHP83355.1"/>
    </source>
</evidence>
<keyword evidence="2" id="KW-1185">Reference proteome</keyword>
<reference evidence="1" key="1">
    <citation type="submission" date="2019-01" db="EMBL/GenBank/DDBJ databases">
        <title>Whole genome sequencing and annotation enables comparative genome analysis that reveals unique features of the Chlamydia suis R19 Genome.</title>
        <authorList>
            <person name="Dimond Z.E."/>
        </authorList>
    </citation>
    <scope>NUCLEOTIDE SEQUENCE [LARGE SCALE GENOMIC DNA]</scope>
    <source>
        <strain evidence="1">R19</strain>
    </source>
</reference>
<protein>
    <submittedName>
        <fullName evidence="1">Uncharacterized protein</fullName>
    </submittedName>
</protein>
<proteinExistence type="predicted"/>
<accession>A0ABX6IQF8</accession>
<evidence type="ECO:0000313" key="2">
    <source>
        <dbReference type="Proteomes" id="UP000512184"/>
    </source>
</evidence>
<dbReference type="Proteomes" id="UP000512184">
    <property type="component" value="Chromosome"/>
</dbReference>
<gene>
    <name evidence="1" type="primary">hypothetical protein</name>
    <name evidence="1" type="ORF">Chls_480</name>
</gene>